<dbReference type="Gene3D" id="1.50.10.10">
    <property type="match status" value="1"/>
</dbReference>
<feature type="domain" description="Glycosyl hydrolase 94 supersandwich" evidence="4">
    <location>
        <begin position="2096"/>
        <end position="2370"/>
    </location>
</feature>
<evidence type="ECO:0000259" key="5">
    <source>
        <dbReference type="Pfam" id="PF10091"/>
    </source>
</evidence>
<comment type="caution">
    <text evidence="7">The sequence shown here is derived from an EMBL/GenBank/DDBJ whole genome shotgun (WGS) entry which is preliminary data.</text>
</comment>
<keyword evidence="3" id="KW-0472">Membrane</keyword>
<dbReference type="InterPro" id="IPR011013">
    <property type="entry name" value="Gal_mutarotase_sf_dom"/>
</dbReference>
<dbReference type="RefSeq" id="WP_310093355.1">
    <property type="nucleotide sequence ID" value="NZ_JAVDTT010000002.1"/>
</dbReference>
<dbReference type="Pfam" id="PF06165">
    <property type="entry name" value="GH94_b-supersand"/>
    <property type="match status" value="2"/>
</dbReference>
<dbReference type="InterPro" id="IPR012341">
    <property type="entry name" value="6hp_glycosidase-like_sf"/>
</dbReference>
<feature type="domain" description="Glycosyl hydrolase 94 catalytic" evidence="6">
    <location>
        <begin position="2385"/>
        <end position="2810"/>
    </location>
</feature>
<keyword evidence="3" id="KW-1133">Transmembrane helix</keyword>
<dbReference type="Gene3D" id="2.70.98.40">
    <property type="entry name" value="Glycoside hydrolase, family 65, N-terminal domain"/>
    <property type="match status" value="2"/>
</dbReference>
<dbReference type="EMBL" id="JAVDTT010000002">
    <property type="protein sequence ID" value="MDR6842017.1"/>
    <property type="molecule type" value="Genomic_DNA"/>
</dbReference>
<evidence type="ECO:0000259" key="6">
    <source>
        <dbReference type="Pfam" id="PF17167"/>
    </source>
</evidence>
<dbReference type="CDD" id="cd11756">
    <property type="entry name" value="GH94N_ChvB_NdvB_1_like"/>
    <property type="match status" value="1"/>
</dbReference>
<sequence length="2889" mass="322063">MQKPLPAEEPLRSQLLSAEQMEWHGKALAREHRVHLHPQPDLLLSRLKENEGLLDDANTLLTKMVQDDVRITPAGEWLLDNYYLIEEQIRTARRHLPKGYSRELPSLSQGPSAGLPRVYELAMEAIAHGDGRIDAETLSLFVAAYQSVTPLKMGELWAIPIMLRLALIENLRRMAVRVMRDGVDHRLAGEWADLLNQTADNVPKNVVLVVADMARSSPPLSGAFVAELTRGIHGRSAVLAMPMSWIEQWVTDSGHSIEALVHAESQQQASDQVSISNSIGSLRFLANMDWREFVETMSLVDETLREDPAGTYASMDFSTRDTYRHVVEKVARLSGASEMEVARCVMELAQANATARDIHSHVGYYLVDDGIAQTKAAVAALETARKPVRLRPRRIPLAVYLVPILVVALAFTWALVAEASAGRFDWAWLCLIGALGVIAFSELGIALINWTATVLVAPQPLPRMDYSEGLPASARTLVVVPSMIGSIQGIDALVEGLEVRFLANRDAHLHFGLLTDFLDADQQELPGDQALLAHAVHQVERLNARYAPESHDLFFLFHRPREWNPRESVWMGRERKRGKLAALNHLLRTGGGEAFLKVAGNTGVLTNVRYVITLDTDTRLPRDAAREFVGTLAHPLNRARFDEKKRRVTRGYGILQPSVGSSMSGRIASRYARMYGSEPGIDPYTRTVSDVYQDLFGEGSFVGKGIYDVDAFERALENRFPENRILSHDLLEGCYARAGLVSDVRLFEDYPARYAADVKRRYRWIRGDWQLLPWLLPWVPRHGGGFERNPLSWLSRGKLLDNLRRSLVPAAATTLLVLGWALLPQALVWTLWVLCLLLLPVLVPALRDVFAKPVDMALETHLLQVLKSCVRQLLRAAVNLACLPYEAYFSLGAILRSLWRMGLSHRHLLQWNPSSEVERSLGSGFGAELRSMWFAPAFSLATAALLVKLNPMALWVATPILVLWFVSPALMAWMGRPPRQKFAELSRPQLAFLGRLSRRTWAFFETWIREEDHWLPPDNIQEHPTLVVARRTSPTNIGLSLLANLSAFDFGYLQMGGLMERTQRVLATMEMLPRHRGHFYNWYDTETLRPLPPHYISTVDSGNLAGHLLTLRQGLLALLDAPILARSTFAGLADTLGVLEEARVTAGISGGVELDAALDAFREQLHAVREQPPVSLPDADRVLASLAAQAATILSAWPIPEATEFDPEPHWPSLLANACRAAREELLLFAPWLASPNETTGEPPQAATAGRIPTLSELRAQSHDPLVQSRARTRIHDLERLAHLAGQYSLMEYEFLYDRGRHLLSIGYNVDERRLDPGHYDLLASEARLCSFVAIAQGQLPQETWFALGRLLTEVDGDATLLSWSGSMFEYLMPQLVMPSYPDTLLDQTSKHAVDAQIHFGARRNVPWGISESGYNTVDARMNYQYRAFGVPGLGLKRGLGQDLVIAPYASMMALMVAPEASCQNLQRLTELGFSGRYGMYEAIDYTPSRVPRGQDHALIRSFMAHHQGMGFLALGYLLCDQPMQKRFMADAEFQATLLLLQERIPRTGVFHPHEAEATGVRSTPTATETQLRVFRDPNTARPAVQMLSNGRYHGLLTSAGGGYSRLRDMAVTRWREDGTRDHWGSFCYLRDVYSGEFWSAAYQPTCVPVDQYEAIFSDAKAEFRGRKRGYDSHLEIAISAEDDIELRRLTISNRSRRARTIEITTYAEVVLAPSISDEMHPAFSNLFVQSEIVRDKQALLCTRRPRSHDEVPPWMLHLVAVHDADINSISYETDRARFLGRGNTPRNPQALSSLETLSDSEGSVLDPIVAIRCRITLAPDQTAMVDMVTGVGADRTACAALIDKYRDRRLADRVFDLAWTHSQVVRRQINASQSDAQLYERIAGLMVYAHPFLRADSAVLMQNRRGQSGLWGHSISGDLPIVLVQIADAANIELVRQMVQAHAYWRLKGLNVDLVIWNEDQAGYRQQLQEQILGLVSAGPEGNVLDRPGGIFVRPAQQISQEDRILLQTVSRVVISDQRGTLAAQVGRHMAPERTVPLLFAEGTVPLPDMPPSEDPLLGLPPAGVSSEDDPWPFEAMAEEFLFDNGTGAFSADGREYVITLREGAPTPAPWSNVMANPKLGTVVSESAPGYTWFENAHEFRLTPWNNDPVADAGGEAFYLRDEETGRVWSPMPLPRRGSGAYRTRHGFGYSVYEHVEDGIASELWVYVALEDAVKFSVLKLRNLSGRTRKLSATGYVEWILGDIRVKSQMHVVSELDGGSNVLTARNPYNTEFGGRVAFFDVDGPASDVGHGRTFTTDRTEFLGRNGDLGEPAAMLREKLSGKLGVGLDPCAALQVQIRLAVDEAQETVFRLGIGSDHRSAIQLAQKTKGPGAAHDALDSVRIHWLDTLNAVRVKTPDPSVDALANGWLLYQTLACRYVARSGYYQSGGAFGFRDQLQDTMATVHANPALTREHLLLSAAHQFTQGDVMHWWHPPQGRGVRTRCSDDFLWLPLAACRYLQVTGDLGVLDEKVRYIEGRLVNLEEESYYDLPVNSNIQQPFYDHCALALKRGTELLGERGLPLIGTGDWNDGMNRVGEAGKGESVWLGFFLYDILTRFGDIALARNDEAFATYCAESAVHLRENLEAHAWDGDWYRRAWFDDGTPLGSTQSDECRIDSISQSWSVLSGAADPTRARRAMASLDRYLVKREAGLIQLLDPPFDKTPHDPGYIRGYVPGVRENGGQYTHAAVWSAMAFAHLGDHEKAWELAGMINPINHASTAEAAAVYKVEPYVLAADVYGVAPHVGRGGWTWYTGSAGWMYRLLTESLLGLHREGDHLSLKPCIPADWTEYKLQYRYGESLYLINIRQLDGGTATLSVDGFDQHGLRFQLVDDQSIHHVEATWPRPSAQ</sequence>
<dbReference type="PANTHER" id="PTHR37469:SF2">
    <property type="entry name" value="CELLOBIONIC ACID PHOSPHORYLASE"/>
    <property type="match status" value="1"/>
</dbReference>
<dbReference type="InterPro" id="IPR037824">
    <property type="entry name" value="GH94N_2_NdvB"/>
</dbReference>
<evidence type="ECO:0000313" key="7">
    <source>
        <dbReference type="EMBL" id="MDR6842017.1"/>
    </source>
</evidence>
<dbReference type="SMART" id="SM01068">
    <property type="entry name" value="CBM_X"/>
    <property type="match status" value="2"/>
</dbReference>
<keyword evidence="3" id="KW-0812">Transmembrane</keyword>
<name>A0ABU1RTB4_9GAMM</name>
<dbReference type="InterPro" id="IPR037820">
    <property type="entry name" value="GH94N_NdvB"/>
</dbReference>
<feature type="transmembrane region" description="Helical" evidence="3">
    <location>
        <begin position="395"/>
        <end position="414"/>
    </location>
</feature>
<evidence type="ECO:0000259" key="4">
    <source>
        <dbReference type="Pfam" id="PF06165"/>
    </source>
</evidence>
<keyword evidence="1" id="KW-0328">Glycosyltransferase</keyword>
<evidence type="ECO:0000256" key="1">
    <source>
        <dbReference type="ARBA" id="ARBA00022676"/>
    </source>
</evidence>
<feature type="domain" description="Glycosyl hydrolase 94 supersandwich" evidence="4">
    <location>
        <begin position="1569"/>
        <end position="1848"/>
    </location>
</feature>
<dbReference type="SUPFAM" id="SSF74650">
    <property type="entry name" value="Galactose mutarotase-like"/>
    <property type="match status" value="2"/>
</dbReference>
<dbReference type="InterPro" id="IPR037018">
    <property type="entry name" value="GH65_N"/>
</dbReference>
<dbReference type="InterPro" id="IPR033432">
    <property type="entry name" value="GH94_catalytic"/>
</dbReference>
<dbReference type="SUPFAM" id="SSF48208">
    <property type="entry name" value="Six-hairpin glycosidases"/>
    <property type="match status" value="1"/>
</dbReference>
<reference evidence="7 8" key="1">
    <citation type="submission" date="2023-07" db="EMBL/GenBank/DDBJ databases">
        <title>Sorghum-associated microbial communities from plants grown in Nebraska, USA.</title>
        <authorList>
            <person name="Schachtman D."/>
        </authorList>
    </citation>
    <scope>NUCLEOTIDE SEQUENCE [LARGE SCALE GENOMIC DNA]</scope>
    <source>
        <strain evidence="7 8">BE107</strain>
    </source>
</reference>
<feature type="transmembrane region" description="Helical" evidence="3">
    <location>
        <begin position="953"/>
        <end position="973"/>
    </location>
</feature>
<dbReference type="Pfam" id="PF10091">
    <property type="entry name" value="Glycoamylase"/>
    <property type="match status" value="1"/>
</dbReference>
<gene>
    <name evidence="7" type="ORF">J2W94_002302</name>
</gene>
<feature type="domain" description="Glycoamylase-like" evidence="5">
    <location>
        <begin position="1319"/>
        <end position="1529"/>
    </location>
</feature>
<proteinExistence type="predicted"/>
<dbReference type="InterPro" id="IPR052047">
    <property type="entry name" value="GH94_Enzymes"/>
</dbReference>
<protein>
    <submittedName>
        <fullName evidence="7">Cellobiose phosphorylase</fullName>
    </submittedName>
</protein>
<dbReference type="PANTHER" id="PTHR37469">
    <property type="entry name" value="CELLOBIONIC ACID PHOSPHORYLASE-RELATED"/>
    <property type="match status" value="1"/>
</dbReference>
<feature type="transmembrane region" description="Helical" evidence="3">
    <location>
        <begin position="426"/>
        <end position="457"/>
    </location>
</feature>
<accession>A0ABU1RTB4</accession>
<dbReference type="InterPro" id="IPR010383">
    <property type="entry name" value="Glyco_hydrolase_94_b-supersand"/>
</dbReference>
<feature type="transmembrane region" description="Helical" evidence="3">
    <location>
        <begin position="829"/>
        <end position="846"/>
    </location>
</feature>
<evidence type="ECO:0000256" key="2">
    <source>
        <dbReference type="ARBA" id="ARBA00022679"/>
    </source>
</evidence>
<dbReference type="InterPro" id="IPR019282">
    <property type="entry name" value="Glycoamylase-like_cons_dom"/>
</dbReference>
<dbReference type="Gene3D" id="1.50.10.140">
    <property type="match status" value="2"/>
</dbReference>
<dbReference type="Gene3D" id="2.60.420.10">
    <property type="entry name" value="Maltose phosphorylase, domain 3"/>
    <property type="match status" value="1"/>
</dbReference>
<dbReference type="Pfam" id="PF17167">
    <property type="entry name" value="Glyco_hydro_94"/>
    <property type="match status" value="1"/>
</dbReference>
<organism evidence="7 8">
    <name type="scientific">Pseudoxanthomonas sacheonensis</name>
    <dbReference type="NCBI Taxonomy" id="443615"/>
    <lineage>
        <taxon>Bacteria</taxon>
        <taxon>Pseudomonadati</taxon>
        <taxon>Pseudomonadota</taxon>
        <taxon>Gammaproteobacteria</taxon>
        <taxon>Lysobacterales</taxon>
        <taxon>Lysobacteraceae</taxon>
        <taxon>Pseudoxanthomonas</taxon>
    </lineage>
</organism>
<keyword evidence="8" id="KW-1185">Reference proteome</keyword>
<dbReference type="InterPro" id="IPR008928">
    <property type="entry name" value="6-hairpin_glycosidase_sf"/>
</dbReference>
<evidence type="ECO:0000313" key="8">
    <source>
        <dbReference type="Proteomes" id="UP001254759"/>
    </source>
</evidence>
<evidence type="ECO:0000256" key="3">
    <source>
        <dbReference type="SAM" id="Phobius"/>
    </source>
</evidence>
<dbReference type="Proteomes" id="UP001254759">
    <property type="component" value="Unassembled WGS sequence"/>
</dbReference>
<dbReference type="CDD" id="cd11753">
    <property type="entry name" value="GH94N_ChvB_NdvB_2_like"/>
    <property type="match status" value="1"/>
</dbReference>
<keyword evidence="2" id="KW-0808">Transferase</keyword>